<dbReference type="Pfam" id="PF01979">
    <property type="entry name" value="Amidohydro_1"/>
    <property type="match status" value="1"/>
</dbReference>
<gene>
    <name evidence="2" type="ORF">CC78DRAFT_144089</name>
</gene>
<reference evidence="3" key="1">
    <citation type="journal article" date="2020" name="Stud. Mycol.">
        <title>101 Dothideomycetes genomes: A test case for predicting lifestyles and emergence of pathogens.</title>
        <authorList>
            <person name="Haridas S."/>
            <person name="Albert R."/>
            <person name="Binder M."/>
            <person name="Bloem J."/>
            <person name="LaButti K."/>
            <person name="Salamov A."/>
            <person name="Andreopoulos B."/>
            <person name="Baker S."/>
            <person name="Barry K."/>
            <person name="Bills G."/>
            <person name="Bluhm B."/>
            <person name="Cannon C."/>
            <person name="Castanera R."/>
            <person name="Culley D."/>
            <person name="Daum C."/>
            <person name="Ezra D."/>
            <person name="Gonzalez J."/>
            <person name="Henrissat B."/>
            <person name="Kuo A."/>
            <person name="Liang C."/>
            <person name="Lipzen A."/>
            <person name="Lutzoni F."/>
            <person name="Magnuson J."/>
            <person name="Mondo S."/>
            <person name="Nolan M."/>
            <person name="Ohm R."/>
            <person name="Pangilinan J."/>
            <person name="Park H.-J."/>
            <person name="Ramirez L."/>
            <person name="Alfaro M."/>
            <person name="Sun H."/>
            <person name="Tritt A."/>
            <person name="Yoshinaga Y."/>
            <person name="Zwiers L.-H."/>
            <person name="Turgeon B."/>
            <person name="Goodwin S."/>
            <person name="Spatafora J."/>
            <person name="Crous P."/>
            <person name="Grigoriev I."/>
        </authorList>
    </citation>
    <scope>NUCLEOTIDE SEQUENCE [LARGE SCALE GENOMIC DNA]</scope>
    <source>
        <strain evidence="3">CBS 304.66</strain>
    </source>
</reference>
<evidence type="ECO:0000259" key="1">
    <source>
        <dbReference type="Pfam" id="PF01979"/>
    </source>
</evidence>
<dbReference type="InterPro" id="IPR032466">
    <property type="entry name" value="Metal_Hydrolase"/>
</dbReference>
<dbReference type="InterPro" id="IPR052349">
    <property type="entry name" value="Metallo-hydrolase_Enzymes"/>
</dbReference>
<dbReference type="OrthoDB" id="10266980at2759"/>
<organism evidence="2 3">
    <name type="scientific">Lojkania enalia</name>
    <dbReference type="NCBI Taxonomy" id="147567"/>
    <lineage>
        <taxon>Eukaryota</taxon>
        <taxon>Fungi</taxon>
        <taxon>Dikarya</taxon>
        <taxon>Ascomycota</taxon>
        <taxon>Pezizomycotina</taxon>
        <taxon>Dothideomycetes</taxon>
        <taxon>Pleosporomycetidae</taxon>
        <taxon>Pleosporales</taxon>
        <taxon>Pleosporales incertae sedis</taxon>
        <taxon>Lojkania</taxon>
    </lineage>
</organism>
<evidence type="ECO:0000313" key="2">
    <source>
        <dbReference type="EMBL" id="KAF2258163.1"/>
    </source>
</evidence>
<dbReference type="PANTHER" id="PTHR32027:SF0">
    <property type="entry name" value="CYTOSINE DEAMINASE"/>
    <property type="match status" value="1"/>
</dbReference>
<dbReference type="SUPFAM" id="SSF51556">
    <property type="entry name" value="Metallo-dependent hydrolases"/>
    <property type="match status" value="1"/>
</dbReference>
<keyword evidence="3" id="KW-1185">Reference proteome</keyword>
<accession>A0A9P4MY41</accession>
<comment type="caution">
    <text evidence="2">The sequence shown here is derived from an EMBL/GenBank/DDBJ whole genome shotgun (WGS) entry which is preliminary data.</text>
</comment>
<dbReference type="AlphaFoldDB" id="A0A9P4MY41"/>
<sequence>MASLYSPDSTEDMDQEMAKISAADNLTADALRQTRSRAAPSKYHDAYPGRQLHKISGVRLPDKPPTTLWDISLFDGKVTGIETHDPEVCRECTPPGVLDGLNRLLAPSLCHAHVHLDKCFLLQDPKFSDLQIENGDFQEAMELTGKAKSRFEEDDLLRRGRQLVEESIRHGVTAMRAFVEVDGGVYFKCLDAGLKLQEEFKDQCEIQICAFAQLALFSGDDKGEEIRRLMAEAARRNGVDVVGSTPYVEQDQSRMKENIRWISALALTCGKHLDLHLDYFLDESKQPLVWSVLDIVRDQSWNEMTDKLITLGHCTRLTRFRDEDWRRLRHDIGSLPVSFVGLPTSDLFMMRTAEKVRGTLPVVEMIEKHGINAALAVNNVGNAFTPHGNCDPLSIASLGVGLYQAGTKRAAEVLYQTVSSRAKEAIGCQSNSLSLAIGEPADFILFDRMETGWRCRKSIVEVVYDAGSVRITVRNGRVTAA</sequence>
<dbReference type="EMBL" id="ML986778">
    <property type="protein sequence ID" value="KAF2258163.1"/>
    <property type="molecule type" value="Genomic_DNA"/>
</dbReference>
<dbReference type="InterPro" id="IPR006680">
    <property type="entry name" value="Amidohydro-rel"/>
</dbReference>
<protein>
    <submittedName>
        <fullName evidence="2">Cytosine deaminase protein-like protein</fullName>
    </submittedName>
</protein>
<dbReference type="PANTHER" id="PTHR32027">
    <property type="entry name" value="CYTOSINE DEAMINASE"/>
    <property type="match status" value="1"/>
</dbReference>
<feature type="domain" description="Amidohydrolase-related" evidence="1">
    <location>
        <begin position="106"/>
        <end position="478"/>
    </location>
</feature>
<dbReference type="Gene3D" id="3.20.20.140">
    <property type="entry name" value="Metal-dependent hydrolases"/>
    <property type="match status" value="1"/>
</dbReference>
<dbReference type="Proteomes" id="UP000800093">
    <property type="component" value="Unassembled WGS sequence"/>
</dbReference>
<evidence type="ECO:0000313" key="3">
    <source>
        <dbReference type="Proteomes" id="UP000800093"/>
    </source>
</evidence>
<name>A0A9P4MY41_9PLEO</name>
<dbReference type="GO" id="GO:0016814">
    <property type="term" value="F:hydrolase activity, acting on carbon-nitrogen (but not peptide) bonds, in cyclic amidines"/>
    <property type="evidence" value="ECO:0007669"/>
    <property type="project" value="TreeGrafter"/>
</dbReference>
<proteinExistence type="predicted"/>